<dbReference type="Proteomes" id="UP001164286">
    <property type="component" value="Unassembled WGS sequence"/>
</dbReference>
<sequence length="1441" mass="153557">MPLIDLTGSSDEDDVQILPTGASLSSKPRSGALAPTTKPNVPPFNVRKGVTPALVDSWKASAGSASNRIPPSSSSSSRDGLQVPSRKRKGEDQLDAISIGSADSSHSHRPKIMPSSSSSTARRDLESPRKKPVIPPSPVKARPSEKGSVALPSSNRVEPRLGERSKFSKSVSREKVELGGGSSSTSASSSRPRMSDSVSGKEREKEMVAGSSKRAQNLDTVHEGKAAVPGSRDSVQPLHPMFTQNRKVPKPVAKSSPLKSSTSAPSFRRTASSTSSTSIVPRSSSSAIPPKQTSTSRRVPELVDDFEDLFKEGEAAPVRPAQPSRTAALASSGSSSRYRGASIPVVEIPPRSARPRQAPPVPATPTSQSTQPAKVSGPLRSVIKADPTKRRGSVESSVPPTPTKSTGKPKPVPSAQRHTTSISSAKHPTPAGPARSPSSGEKRKRDHIVEDNAVASSSKHAFSSKVAKHSPLAPAARSRSEPTANQPPVNYKVPTMGAPDTEWARKPSTAMAAQMAGSPARARRTGSVTPATSSSALSSAPGSSHLTSAPASSSVTSSPGKPVTPRTAPGGSSRKGFGSSARPLVRTISETSSLTSLSSQPTPKKSFSGNHTPRRPTSSARLMDITSSSHRSPYNTPSKTPRRGKDDTTPRAKAKTPEDVIDLAGDSEPDFEIEEQEVDLLAEFAEFEFAPQSPPGAIPPATPGKMRIVGALSAEDLAEEKKDLLVTPTRAAMLKQQRQNTPSKSGSRASSFSSRHTPSISAVLASPKPKHPALSPGAEERKKRAESMDRKIERDRLMEETKEKARAAAEEEVHQRRMKWAADAAAAAEQSDDDEVVDVSFIASATLIAAETRKSHRQAGSRVPADSPPPAAPAPKPKKTAEERATERLFSKIAATHEQDTSFEMAFGSSNSGMSESPEKRPKGAQPYPTPTSRDPSTEPAFPGRDAGSGMRTMAQMSRVSLRDLNDEDRSAAEMVLEDAKEAEAAAAALKAEVRWAGVWQEEQAVLAKAEKVDIATEGVYKGGMWGTGIKSAQRGDYDLLLILSASSKAISQLDAAATPALATFCLQTFVQKNATEALACLLSFVDSAKHHPLQSSSHVRDTVFRLFASMGMRESVLPTFTPVADVGKPRADRDNVLAGLAELLTKLAERGHLLGQEAVELAPVFCLLYADPTTSPATKDAVQAALKAMWPACLDEVDSVALAMSICNATDDIPAVSKREVLYAIGMSSEQSREISRWVAAGLLAPDSLGKLPVDEPRLVPLLPTIHLGIMVIIDELSEDTPDHMLVDHLLAFLYEMLGDVNPLVDILPMTKEREHHDSDRIRVWVLRADAMIKRTTKATTTEISNKIRLGQLASIVDMKIKTAFSRRRDAEDSAKRKAMAAGGKGLEKGQGGQSRLSFGKRLTVSTGDSEDEEEEEEEENALADVSACVDMYKDSDEED</sequence>
<feature type="compositionally biased region" description="Low complexity" evidence="1">
    <location>
        <begin position="527"/>
        <end position="559"/>
    </location>
</feature>
<feature type="compositionally biased region" description="Acidic residues" evidence="1">
    <location>
        <begin position="1410"/>
        <end position="1423"/>
    </location>
</feature>
<dbReference type="GeneID" id="77729155"/>
<feature type="compositionally biased region" description="Acidic residues" evidence="1">
    <location>
        <begin position="659"/>
        <end position="670"/>
    </location>
</feature>
<feature type="compositionally biased region" description="Polar residues" evidence="1">
    <location>
        <begin position="600"/>
        <end position="639"/>
    </location>
</feature>
<keyword evidence="3" id="KW-1185">Reference proteome</keyword>
<protein>
    <submittedName>
        <fullName evidence="2">Uncharacterized protein</fullName>
    </submittedName>
</protein>
<feature type="compositionally biased region" description="Pro residues" evidence="1">
    <location>
        <begin position="866"/>
        <end position="875"/>
    </location>
</feature>
<feature type="compositionally biased region" description="Low complexity" evidence="1">
    <location>
        <begin position="324"/>
        <end position="342"/>
    </location>
</feature>
<feature type="compositionally biased region" description="Basic and acidic residues" evidence="1">
    <location>
        <begin position="778"/>
        <end position="812"/>
    </location>
</feature>
<organism evidence="2 3">
    <name type="scientific">Dioszegia hungarica</name>
    <dbReference type="NCBI Taxonomy" id="4972"/>
    <lineage>
        <taxon>Eukaryota</taxon>
        <taxon>Fungi</taxon>
        <taxon>Dikarya</taxon>
        <taxon>Basidiomycota</taxon>
        <taxon>Agaricomycotina</taxon>
        <taxon>Tremellomycetes</taxon>
        <taxon>Tremellales</taxon>
        <taxon>Bulleribasidiaceae</taxon>
        <taxon>Dioszegia</taxon>
    </lineage>
</organism>
<evidence type="ECO:0000313" key="2">
    <source>
        <dbReference type="EMBL" id="KAI9633485.1"/>
    </source>
</evidence>
<feature type="compositionally biased region" description="Low complexity" evidence="1">
    <location>
        <begin position="743"/>
        <end position="759"/>
    </location>
</feature>
<feature type="region of interest" description="Disordered" evidence="1">
    <location>
        <begin position="1369"/>
        <end position="1441"/>
    </location>
</feature>
<gene>
    <name evidence="2" type="ORF">MKK02DRAFT_38138</name>
</gene>
<evidence type="ECO:0000313" key="3">
    <source>
        <dbReference type="Proteomes" id="UP001164286"/>
    </source>
</evidence>
<dbReference type="EMBL" id="JAKWFO010000008">
    <property type="protein sequence ID" value="KAI9633485.1"/>
    <property type="molecule type" value="Genomic_DNA"/>
</dbReference>
<reference evidence="2" key="1">
    <citation type="journal article" date="2022" name="G3 (Bethesda)">
        <title>High quality genome of the basidiomycete yeast Dioszegia hungarica PDD-24b-2 isolated from cloud water.</title>
        <authorList>
            <person name="Jarrige D."/>
            <person name="Haridas S."/>
            <person name="Bleykasten-Grosshans C."/>
            <person name="Joly M."/>
            <person name="Nadalig T."/>
            <person name="Sancelme M."/>
            <person name="Vuilleumier S."/>
            <person name="Grigoriev I.V."/>
            <person name="Amato P."/>
            <person name="Bringel F."/>
        </authorList>
    </citation>
    <scope>NUCLEOTIDE SEQUENCE</scope>
    <source>
        <strain evidence="2">PDD-24b-2</strain>
    </source>
</reference>
<name>A0AA38H4D1_9TREE</name>
<feature type="compositionally biased region" description="Low complexity" evidence="1">
    <location>
        <begin position="589"/>
        <end position="599"/>
    </location>
</feature>
<feature type="compositionally biased region" description="Basic and acidic residues" evidence="1">
    <location>
        <begin position="157"/>
        <end position="177"/>
    </location>
</feature>
<feature type="region of interest" description="Disordered" evidence="1">
    <location>
        <begin position="852"/>
        <end position="951"/>
    </location>
</feature>
<feature type="compositionally biased region" description="Low complexity" evidence="1">
    <location>
        <begin position="394"/>
        <end position="409"/>
    </location>
</feature>
<accession>A0AA38H4D1</accession>
<feature type="region of interest" description="Disordered" evidence="1">
    <location>
        <begin position="60"/>
        <end position="670"/>
    </location>
</feature>
<feature type="compositionally biased region" description="Gly residues" evidence="1">
    <location>
        <begin position="1384"/>
        <end position="1394"/>
    </location>
</feature>
<proteinExistence type="predicted"/>
<feature type="compositionally biased region" description="Basic and acidic residues" evidence="1">
    <location>
        <begin position="643"/>
        <end position="658"/>
    </location>
</feature>
<feature type="region of interest" description="Disordered" evidence="1">
    <location>
        <begin position="729"/>
        <end position="812"/>
    </location>
</feature>
<evidence type="ECO:0000256" key="1">
    <source>
        <dbReference type="SAM" id="MobiDB-lite"/>
    </source>
</evidence>
<feature type="compositionally biased region" description="Low complexity" evidence="1">
    <location>
        <begin position="253"/>
        <end position="290"/>
    </location>
</feature>
<feature type="compositionally biased region" description="Polar residues" evidence="1">
    <location>
        <begin position="416"/>
        <end position="426"/>
    </location>
</feature>
<feature type="region of interest" description="Disordered" evidence="1">
    <location>
        <begin position="1"/>
        <end position="48"/>
    </location>
</feature>
<feature type="compositionally biased region" description="Basic and acidic residues" evidence="1">
    <location>
        <begin position="440"/>
        <end position="450"/>
    </location>
</feature>
<feature type="compositionally biased region" description="Low complexity" evidence="1">
    <location>
        <begin position="183"/>
        <end position="198"/>
    </location>
</feature>
<feature type="compositionally biased region" description="Basic and acidic residues" evidence="1">
    <location>
        <begin position="879"/>
        <end position="900"/>
    </location>
</feature>
<comment type="caution">
    <text evidence="2">The sequence shown here is derived from an EMBL/GenBank/DDBJ whole genome shotgun (WGS) entry which is preliminary data.</text>
</comment>
<dbReference type="RefSeq" id="XP_052943262.1">
    <property type="nucleotide sequence ID" value="XM_053089950.1"/>
</dbReference>